<reference evidence="3" key="1">
    <citation type="journal article" date="2014" name="Proc. Natl. Acad. Sci. U.S.A.">
        <title>Extensive sampling of basidiomycete genomes demonstrates inadequacy of the white-rot/brown-rot paradigm for wood decay fungi.</title>
        <authorList>
            <person name="Riley R."/>
            <person name="Salamov A.A."/>
            <person name="Brown D.W."/>
            <person name="Nagy L.G."/>
            <person name="Floudas D."/>
            <person name="Held B.W."/>
            <person name="Levasseur A."/>
            <person name="Lombard V."/>
            <person name="Morin E."/>
            <person name="Otillar R."/>
            <person name="Lindquist E.A."/>
            <person name="Sun H."/>
            <person name="LaButti K.M."/>
            <person name="Schmutz J."/>
            <person name="Jabbour D."/>
            <person name="Luo H."/>
            <person name="Baker S.E."/>
            <person name="Pisabarro A.G."/>
            <person name="Walton J.D."/>
            <person name="Blanchette R.A."/>
            <person name="Henrissat B."/>
            <person name="Martin F."/>
            <person name="Cullen D."/>
            <person name="Hibbett D.S."/>
            <person name="Grigoriev I.V."/>
        </authorList>
    </citation>
    <scope>NUCLEOTIDE SEQUENCE [LARGE SCALE GENOMIC DNA]</scope>
    <source>
        <strain evidence="3">PC15</strain>
    </source>
</reference>
<dbReference type="Proteomes" id="UP000027073">
    <property type="component" value="Unassembled WGS sequence"/>
</dbReference>
<accession>A0A067NEW4</accession>
<dbReference type="InParanoid" id="A0A067NEW4"/>
<feature type="region of interest" description="Disordered" evidence="1">
    <location>
        <begin position="1"/>
        <end position="23"/>
    </location>
</feature>
<dbReference type="HOGENOM" id="CLU_003703_0_0_1"/>
<evidence type="ECO:0000256" key="1">
    <source>
        <dbReference type="SAM" id="MobiDB-lite"/>
    </source>
</evidence>
<evidence type="ECO:0000313" key="2">
    <source>
        <dbReference type="EMBL" id="KDQ22301.1"/>
    </source>
</evidence>
<sequence length="279" mass="31458">MPTVGLWRRSRDPTDGSAENTDLLLPSDASLGSTDKTLAEFEWRLRYGQAHDQLSDLRRQLLVLSTMYQSKDRYVCGQVNNTRSGTLIKNVQERIKFISNRYWKTRSALVILGGILMKSGWESTLLPLANTDVRSLKGGEDASSSEGRRTLSWIWMARQTGDQEMTATMSEALRIEWCKSRARAHRWQEECILLKEEMQRILQFHTWQAGIWEGRANEASLKGAQSYALRQKHIQQSLASACTESWRNVEGYMSMGEGAVSAGEALVEAPVIATGGRLL</sequence>
<evidence type="ECO:0000313" key="3">
    <source>
        <dbReference type="Proteomes" id="UP000027073"/>
    </source>
</evidence>
<gene>
    <name evidence="2" type="ORF">PLEOSDRAFT_163201</name>
</gene>
<dbReference type="OrthoDB" id="3257338at2759"/>
<protein>
    <submittedName>
        <fullName evidence="2">Uncharacterized protein</fullName>
    </submittedName>
</protein>
<dbReference type="STRING" id="1137138.A0A067NEW4"/>
<dbReference type="VEuPathDB" id="FungiDB:PLEOSDRAFT_163201"/>
<name>A0A067NEW4_PLEO1</name>
<organism evidence="2 3">
    <name type="scientific">Pleurotus ostreatus (strain PC15)</name>
    <name type="common">Oyster mushroom</name>
    <dbReference type="NCBI Taxonomy" id="1137138"/>
    <lineage>
        <taxon>Eukaryota</taxon>
        <taxon>Fungi</taxon>
        <taxon>Dikarya</taxon>
        <taxon>Basidiomycota</taxon>
        <taxon>Agaricomycotina</taxon>
        <taxon>Agaricomycetes</taxon>
        <taxon>Agaricomycetidae</taxon>
        <taxon>Agaricales</taxon>
        <taxon>Pleurotineae</taxon>
        <taxon>Pleurotaceae</taxon>
        <taxon>Pleurotus</taxon>
    </lineage>
</organism>
<proteinExistence type="predicted"/>
<dbReference type="EMBL" id="KL198014">
    <property type="protein sequence ID" value="KDQ22301.1"/>
    <property type="molecule type" value="Genomic_DNA"/>
</dbReference>
<dbReference type="AlphaFoldDB" id="A0A067NEW4"/>